<proteinExistence type="predicted"/>
<dbReference type="Proteomes" id="UP000228934">
    <property type="component" value="Unassembled WGS sequence"/>
</dbReference>
<gene>
    <name evidence="1" type="ORF">AB205_0128760</name>
</gene>
<keyword evidence="2" id="KW-1185">Reference proteome</keyword>
<organism evidence="1 2">
    <name type="scientific">Aquarana catesbeiana</name>
    <name type="common">American bullfrog</name>
    <name type="synonym">Rana catesbeiana</name>
    <dbReference type="NCBI Taxonomy" id="8400"/>
    <lineage>
        <taxon>Eukaryota</taxon>
        <taxon>Metazoa</taxon>
        <taxon>Chordata</taxon>
        <taxon>Craniata</taxon>
        <taxon>Vertebrata</taxon>
        <taxon>Euteleostomi</taxon>
        <taxon>Amphibia</taxon>
        <taxon>Batrachia</taxon>
        <taxon>Anura</taxon>
        <taxon>Neobatrachia</taxon>
        <taxon>Ranoidea</taxon>
        <taxon>Ranidae</taxon>
        <taxon>Aquarana</taxon>
    </lineage>
</organism>
<name>A0A2G9RZL2_AQUCT</name>
<protein>
    <submittedName>
        <fullName evidence="1">Uncharacterized protein</fullName>
    </submittedName>
</protein>
<reference evidence="2" key="1">
    <citation type="journal article" date="2017" name="Nat. Commun.">
        <title>The North American bullfrog draft genome provides insight into hormonal regulation of long noncoding RNA.</title>
        <authorList>
            <person name="Hammond S.A."/>
            <person name="Warren R.L."/>
            <person name="Vandervalk B.P."/>
            <person name="Kucuk E."/>
            <person name="Khan H."/>
            <person name="Gibb E.A."/>
            <person name="Pandoh P."/>
            <person name="Kirk H."/>
            <person name="Zhao Y."/>
            <person name="Jones M."/>
            <person name="Mungall A.J."/>
            <person name="Coope R."/>
            <person name="Pleasance S."/>
            <person name="Moore R.A."/>
            <person name="Holt R.A."/>
            <person name="Round J.M."/>
            <person name="Ohora S."/>
            <person name="Walle B.V."/>
            <person name="Veldhoen N."/>
            <person name="Helbing C.C."/>
            <person name="Birol I."/>
        </authorList>
    </citation>
    <scope>NUCLEOTIDE SEQUENCE [LARGE SCALE GENOMIC DNA]</scope>
</reference>
<dbReference type="AlphaFoldDB" id="A0A2G9RZL2"/>
<feature type="non-terminal residue" evidence="1">
    <location>
        <position position="1"/>
    </location>
</feature>
<evidence type="ECO:0000313" key="1">
    <source>
        <dbReference type="EMBL" id="PIO33347.1"/>
    </source>
</evidence>
<evidence type="ECO:0000313" key="2">
    <source>
        <dbReference type="Proteomes" id="UP000228934"/>
    </source>
</evidence>
<dbReference type="EMBL" id="KV928930">
    <property type="protein sequence ID" value="PIO33347.1"/>
    <property type="molecule type" value="Genomic_DNA"/>
</dbReference>
<accession>A0A2G9RZL2</accession>
<sequence length="79" mass="8949">TTPNPEDLEEGEVEEVGEIVTTTGDVLVVEEQAQHFTSVSAQILIQDIMVWNREIDIIRSKLNVLEQQMKNMIDVLGRI</sequence>